<keyword evidence="4 6" id="KW-1133">Transmembrane helix</keyword>
<feature type="transmembrane region" description="Helical" evidence="6">
    <location>
        <begin position="435"/>
        <end position="455"/>
    </location>
</feature>
<dbReference type="InterPro" id="IPR001173">
    <property type="entry name" value="Glyco_trans_2-like"/>
</dbReference>
<dbReference type="CDD" id="cd06437">
    <property type="entry name" value="CESA_CaSu_A2"/>
    <property type="match status" value="1"/>
</dbReference>
<dbReference type="EMBL" id="JBHULV010000047">
    <property type="protein sequence ID" value="MFD2732802.1"/>
    <property type="molecule type" value="Genomic_DNA"/>
</dbReference>
<accession>A0ABW5TU59</accession>
<proteinExistence type="predicted"/>
<feature type="transmembrane region" description="Helical" evidence="6">
    <location>
        <begin position="337"/>
        <end position="361"/>
    </location>
</feature>
<protein>
    <submittedName>
        <fullName evidence="8">Glycosyltransferase family 2 protein</fullName>
    </submittedName>
</protein>
<dbReference type="RefSeq" id="WP_379046928.1">
    <property type="nucleotide sequence ID" value="NZ_JBHSKW010000063.1"/>
</dbReference>
<evidence type="ECO:0000256" key="4">
    <source>
        <dbReference type="ARBA" id="ARBA00022989"/>
    </source>
</evidence>
<dbReference type="PANTHER" id="PTHR32044:SF80">
    <property type="entry name" value="XYLOGLUCAN GLYCOSYLTRANSFERASE 2-RELATED"/>
    <property type="match status" value="1"/>
</dbReference>
<comment type="subcellular location">
    <subcellularLocation>
        <location evidence="1">Golgi apparatus membrane</location>
        <topology evidence="1">Multi-pass membrane protein</topology>
    </subcellularLocation>
</comment>
<evidence type="ECO:0000256" key="5">
    <source>
        <dbReference type="ARBA" id="ARBA00023136"/>
    </source>
</evidence>
<evidence type="ECO:0000313" key="9">
    <source>
        <dbReference type="Proteomes" id="UP001597546"/>
    </source>
</evidence>
<reference evidence="9" key="1">
    <citation type="journal article" date="2019" name="Int. J. Syst. Evol. Microbiol.">
        <title>The Global Catalogue of Microorganisms (GCM) 10K type strain sequencing project: providing services to taxonomists for standard genome sequencing and annotation.</title>
        <authorList>
            <consortium name="The Broad Institute Genomics Platform"/>
            <consortium name="The Broad Institute Genome Sequencing Center for Infectious Disease"/>
            <person name="Wu L."/>
            <person name="Ma J."/>
        </authorList>
    </citation>
    <scope>NUCLEOTIDE SEQUENCE [LARGE SCALE GENOMIC DNA]</scope>
    <source>
        <strain evidence="9">KCTC 42456</strain>
    </source>
</reference>
<dbReference type="SUPFAM" id="SSF53448">
    <property type="entry name" value="Nucleotide-diphospho-sugar transferases"/>
    <property type="match status" value="1"/>
</dbReference>
<name>A0ABW5TU59_9SPHI</name>
<evidence type="ECO:0000256" key="1">
    <source>
        <dbReference type="ARBA" id="ARBA00004653"/>
    </source>
</evidence>
<evidence type="ECO:0000313" key="8">
    <source>
        <dbReference type="EMBL" id="MFD2732802.1"/>
    </source>
</evidence>
<keyword evidence="9" id="KW-1185">Reference proteome</keyword>
<dbReference type="PANTHER" id="PTHR32044">
    <property type="entry name" value="GLUCOMANNAN 4-BETA-MANNOSYLTRANSFERASE 9"/>
    <property type="match status" value="1"/>
</dbReference>
<gene>
    <name evidence="8" type="ORF">ACFSSE_13920</name>
</gene>
<feature type="transmembrane region" description="Helical" evidence="6">
    <location>
        <begin position="6"/>
        <end position="33"/>
    </location>
</feature>
<comment type="caution">
    <text evidence="8">The sequence shown here is derived from an EMBL/GenBank/DDBJ whole genome shotgun (WGS) entry which is preliminary data.</text>
</comment>
<feature type="transmembrane region" description="Helical" evidence="6">
    <location>
        <begin position="310"/>
        <end position="331"/>
    </location>
</feature>
<dbReference type="Gene3D" id="3.90.550.10">
    <property type="entry name" value="Spore Coat Polysaccharide Biosynthesis Protein SpsA, Chain A"/>
    <property type="match status" value="1"/>
</dbReference>
<evidence type="ECO:0000256" key="3">
    <source>
        <dbReference type="ARBA" id="ARBA00022692"/>
    </source>
</evidence>
<sequence>MIWQVSILILYTLSLSVIFIFSIGQAYLIYFYLKTSDEHNEEVITPSVLPIVTIQLPLFNELYVTERLINSVCNLNYPISKLEIQVLDDSNDDSLILTANIIKQKIAEGFNIKHITRDKNIGFKAGALQHGLSNAQGELIAIFDADFLPEADFLHQLIPHFQNPNIGMVQSRWGHINKNYSLLTKIQGFGLDGHFTIEQTGRNKANLFMNFNGTAGIWRKQCISDAGGWQHDTLTEDLDLSYRAQLKGWKFKYVEELTTPAELPIELNAFKSQQHRWTKGAIETSKKMIKEIWKADVGLKKKIFGSLHLLNSYVFLFVFLTSILSLPVLLIKNNSNIPVIYFQLLSVFMIGFIIVTVFYLIANFSKKDSFKAFAKLFPMFLSVSMALSFHNSIAVLEGLFNFKSDFIRTPKFNLSNIKQSFKDNVYINKKLPKSFYVELFLFVYFFLGIVAAFYYNDYGLLPFHLMLFLGFGILNYYALKHQLVKN</sequence>
<dbReference type="Pfam" id="PF00535">
    <property type="entry name" value="Glycos_transf_2"/>
    <property type="match status" value="1"/>
</dbReference>
<feature type="transmembrane region" description="Helical" evidence="6">
    <location>
        <begin position="461"/>
        <end position="479"/>
    </location>
</feature>
<dbReference type="InterPro" id="IPR029044">
    <property type="entry name" value="Nucleotide-diphossugar_trans"/>
</dbReference>
<dbReference type="Proteomes" id="UP001597546">
    <property type="component" value="Unassembled WGS sequence"/>
</dbReference>
<evidence type="ECO:0000256" key="2">
    <source>
        <dbReference type="ARBA" id="ARBA00022679"/>
    </source>
</evidence>
<keyword evidence="5 6" id="KW-0472">Membrane</keyword>
<evidence type="ECO:0000259" key="7">
    <source>
        <dbReference type="Pfam" id="PF00535"/>
    </source>
</evidence>
<keyword evidence="3 6" id="KW-0812">Transmembrane</keyword>
<keyword evidence="2" id="KW-0808">Transferase</keyword>
<evidence type="ECO:0000256" key="6">
    <source>
        <dbReference type="SAM" id="Phobius"/>
    </source>
</evidence>
<organism evidence="8 9">
    <name type="scientific">Pedobacter alpinus</name>
    <dbReference type="NCBI Taxonomy" id="1590643"/>
    <lineage>
        <taxon>Bacteria</taxon>
        <taxon>Pseudomonadati</taxon>
        <taxon>Bacteroidota</taxon>
        <taxon>Sphingobacteriia</taxon>
        <taxon>Sphingobacteriales</taxon>
        <taxon>Sphingobacteriaceae</taxon>
        <taxon>Pedobacter</taxon>
    </lineage>
</organism>
<feature type="domain" description="Glycosyltransferase 2-like" evidence="7">
    <location>
        <begin position="56"/>
        <end position="219"/>
    </location>
</feature>